<name>X1SFH5_9ZZZZ</name>
<sequence>MKRRKFLETTARSSIVILGLHNLRLFEPEKITVAIQQITNGPKHHLFGYIGQSLTIPWNSTGTLLLTLRSTFHDHLPDGHEPADVALVHLDQPERGFL</sequence>
<protein>
    <submittedName>
        <fullName evidence="1">Uncharacterized protein</fullName>
    </submittedName>
</protein>
<accession>X1SFH5</accession>
<proteinExistence type="predicted"/>
<evidence type="ECO:0000313" key="1">
    <source>
        <dbReference type="EMBL" id="GAI91713.1"/>
    </source>
</evidence>
<dbReference type="EMBL" id="BARW01024424">
    <property type="protein sequence ID" value="GAI91713.1"/>
    <property type="molecule type" value="Genomic_DNA"/>
</dbReference>
<reference evidence="1" key="1">
    <citation type="journal article" date="2014" name="Front. Microbiol.">
        <title>High frequency of phylogenetically diverse reductive dehalogenase-homologous genes in deep subseafloor sedimentary metagenomes.</title>
        <authorList>
            <person name="Kawai M."/>
            <person name="Futagami T."/>
            <person name="Toyoda A."/>
            <person name="Takaki Y."/>
            <person name="Nishi S."/>
            <person name="Hori S."/>
            <person name="Arai W."/>
            <person name="Tsubouchi T."/>
            <person name="Morono Y."/>
            <person name="Uchiyama I."/>
            <person name="Ito T."/>
            <person name="Fujiyama A."/>
            <person name="Inagaki F."/>
            <person name="Takami H."/>
        </authorList>
    </citation>
    <scope>NUCLEOTIDE SEQUENCE</scope>
    <source>
        <strain evidence="1">Expedition CK06-06</strain>
    </source>
</reference>
<dbReference type="AlphaFoldDB" id="X1SFH5"/>
<comment type="caution">
    <text evidence="1">The sequence shown here is derived from an EMBL/GenBank/DDBJ whole genome shotgun (WGS) entry which is preliminary data.</text>
</comment>
<organism evidence="1">
    <name type="scientific">marine sediment metagenome</name>
    <dbReference type="NCBI Taxonomy" id="412755"/>
    <lineage>
        <taxon>unclassified sequences</taxon>
        <taxon>metagenomes</taxon>
        <taxon>ecological metagenomes</taxon>
    </lineage>
</organism>
<gene>
    <name evidence="1" type="ORF">S12H4_40269</name>
</gene>